<feature type="domain" description="Cation efflux protein transmembrane" evidence="11">
    <location>
        <begin position="19"/>
        <end position="207"/>
    </location>
</feature>
<keyword evidence="14" id="KW-1185">Reference proteome</keyword>
<evidence type="ECO:0000256" key="1">
    <source>
        <dbReference type="ARBA" id="ARBA00004141"/>
    </source>
</evidence>
<dbReference type="OrthoDB" id="9809646at2"/>
<feature type="transmembrane region" description="Helical" evidence="10">
    <location>
        <begin position="114"/>
        <end position="138"/>
    </location>
</feature>
<dbReference type="InterPro" id="IPR027470">
    <property type="entry name" value="Cation_efflux_CTD"/>
</dbReference>
<keyword evidence="8 10" id="KW-0472">Membrane</keyword>
<evidence type="ECO:0000256" key="5">
    <source>
        <dbReference type="ARBA" id="ARBA00022906"/>
    </source>
</evidence>
<dbReference type="PANTHER" id="PTHR11562">
    <property type="entry name" value="CATION EFFLUX PROTEIN/ ZINC TRANSPORTER"/>
    <property type="match status" value="1"/>
</dbReference>
<evidence type="ECO:0000313" key="13">
    <source>
        <dbReference type="EMBL" id="SFE50932.1"/>
    </source>
</evidence>
<feature type="transmembrane region" description="Helical" evidence="10">
    <location>
        <begin position="150"/>
        <end position="169"/>
    </location>
</feature>
<protein>
    <submittedName>
        <fullName evidence="13">Cobalt-zinc-cadmium efflux system protein</fullName>
    </submittedName>
</protein>
<dbReference type="InterPro" id="IPR027469">
    <property type="entry name" value="Cation_efflux_TMD_sf"/>
</dbReference>
<sequence length="313" mass="33357">MSAGHDHGANAHEGALKKALLLTAGFLLVEVAGGLWSGSLALLSDAAHMFTDAVALGIALLAIRLGRRAADDARTFGYARFEILAAAFNALLLFGVAGYVLYEAYRRFSSPPEVQSLAMLAVATAGLAINFISMRLLAGGREQSLNVKGAYLEVWADLLGSVGVIAGAIVIYFTGWTWVDTAVAVAIGLWVLPRTWTLLSESVNVLLEGVPREVDIQAVSRLLQGYPGVLDVHDLHVWSVSNGKTSLTAHVVYDPRIDPQQALRDLRARLANECSIHHSTIQMETQACERGSGAPHFGPASTADGQPQEPNHG</sequence>
<feature type="domain" description="Cation efflux protein cytoplasmic" evidence="12">
    <location>
        <begin position="211"/>
        <end position="285"/>
    </location>
</feature>
<dbReference type="Pfam" id="PF01545">
    <property type="entry name" value="Cation_efflux"/>
    <property type="match status" value="1"/>
</dbReference>
<reference evidence="14" key="1">
    <citation type="submission" date="2016-10" db="EMBL/GenBank/DDBJ databases">
        <authorList>
            <person name="Varghese N."/>
            <person name="Submissions S."/>
        </authorList>
    </citation>
    <scope>NUCLEOTIDE SEQUENCE [LARGE SCALE GENOMIC DNA]</scope>
    <source>
        <strain evidence="14">DSM 27981</strain>
    </source>
</reference>
<dbReference type="Gene3D" id="1.20.1510.10">
    <property type="entry name" value="Cation efflux protein transmembrane domain"/>
    <property type="match status" value="1"/>
</dbReference>
<dbReference type="GO" id="GO:0005385">
    <property type="term" value="F:zinc ion transmembrane transporter activity"/>
    <property type="evidence" value="ECO:0007669"/>
    <property type="project" value="TreeGrafter"/>
</dbReference>
<evidence type="ECO:0000256" key="4">
    <source>
        <dbReference type="ARBA" id="ARBA00022692"/>
    </source>
</evidence>
<dbReference type="EMBL" id="FONX01000002">
    <property type="protein sequence ID" value="SFE50932.1"/>
    <property type="molecule type" value="Genomic_DNA"/>
</dbReference>
<dbReference type="GO" id="GO:0005886">
    <property type="term" value="C:plasma membrane"/>
    <property type="evidence" value="ECO:0007669"/>
    <property type="project" value="TreeGrafter"/>
</dbReference>
<dbReference type="RefSeq" id="WP_092937983.1">
    <property type="nucleotide sequence ID" value="NZ_FONX01000002.1"/>
</dbReference>
<dbReference type="PANTHER" id="PTHR11562:SF17">
    <property type="entry name" value="RE54080P-RELATED"/>
    <property type="match status" value="1"/>
</dbReference>
<keyword evidence="4 10" id="KW-0812">Transmembrane</keyword>
<evidence type="ECO:0000256" key="8">
    <source>
        <dbReference type="ARBA" id="ARBA00023136"/>
    </source>
</evidence>
<evidence type="ECO:0000256" key="9">
    <source>
        <dbReference type="SAM" id="MobiDB-lite"/>
    </source>
</evidence>
<dbReference type="NCBIfam" id="TIGR01297">
    <property type="entry name" value="CDF"/>
    <property type="match status" value="1"/>
</dbReference>
<dbReference type="SUPFAM" id="SSF161111">
    <property type="entry name" value="Cation efflux protein transmembrane domain-like"/>
    <property type="match status" value="1"/>
</dbReference>
<dbReference type="InterPro" id="IPR036837">
    <property type="entry name" value="Cation_efflux_CTD_sf"/>
</dbReference>
<keyword evidence="5" id="KW-0864">Zinc transport</keyword>
<evidence type="ECO:0000259" key="11">
    <source>
        <dbReference type="Pfam" id="PF01545"/>
    </source>
</evidence>
<evidence type="ECO:0000313" key="14">
    <source>
        <dbReference type="Proteomes" id="UP000199119"/>
    </source>
</evidence>
<comment type="similarity">
    <text evidence="2">Belongs to the cation diffusion facilitator (CDF) transporter (TC 2.A.4) family. SLC30A subfamily.</text>
</comment>
<feature type="region of interest" description="Disordered" evidence="9">
    <location>
        <begin position="286"/>
        <end position="313"/>
    </location>
</feature>
<evidence type="ECO:0000256" key="10">
    <source>
        <dbReference type="SAM" id="Phobius"/>
    </source>
</evidence>
<evidence type="ECO:0000256" key="7">
    <source>
        <dbReference type="ARBA" id="ARBA00023065"/>
    </source>
</evidence>
<feature type="compositionally biased region" description="Polar residues" evidence="9">
    <location>
        <begin position="303"/>
        <end position="313"/>
    </location>
</feature>
<keyword evidence="7" id="KW-0406">Ion transport</keyword>
<comment type="subcellular location">
    <subcellularLocation>
        <location evidence="1">Membrane</location>
        <topology evidence="1">Multi-pass membrane protein</topology>
    </subcellularLocation>
</comment>
<accession>A0A1I2B416</accession>
<dbReference type="Pfam" id="PF16916">
    <property type="entry name" value="ZT_dimer"/>
    <property type="match status" value="1"/>
</dbReference>
<name>A0A1I2B416_9BURK</name>
<evidence type="ECO:0000256" key="2">
    <source>
        <dbReference type="ARBA" id="ARBA00008873"/>
    </source>
</evidence>
<dbReference type="SUPFAM" id="SSF160240">
    <property type="entry name" value="Cation efflux protein cytoplasmic domain-like"/>
    <property type="match status" value="1"/>
</dbReference>
<proteinExistence type="inferred from homology"/>
<dbReference type="InterPro" id="IPR002524">
    <property type="entry name" value="Cation_efflux"/>
</dbReference>
<feature type="transmembrane region" description="Helical" evidence="10">
    <location>
        <begin position="20"/>
        <end position="43"/>
    </location>
</feature>
<dbReference type="AlphaFoldDB" id="A0A1I2B416"/>
<evidence type="ECO:0000259" key="12">
    <source>
        <dbReference type="Pfam" id="PF16916"/>
    </source>
</evidence>
<keyword evidence="5" id="KW-0862">Zinc</keyword>
<evidence type="ECO:0000256" key="3">
    <source>
        <dbReference type="ARBA" id="ARBA00022448"/>
    </source>
</evidence>
<organism evidence="13 14">
    <name type="scientific">Paracidovorax wautersii</name>
    <dbReference type="NCBI Taxonomy" id="1177982"/>
    <lineage>
        <taxon>Bacteria</taxon>
        <taxon>Pseudomonadati</taxon>
        <taxon>Pseudomonadota</taxon>
        <taxon>Betaproteobacteria</taxon>
        <taxon>Burkholderiales</taxon>
        <taxon>Comamonadaceae</taxon>
        <taxon>Paracidovorax</taxon>
    </lineage>
</organism>
<dbReference type="Proteomes" id="UP000199119">
    <property type="component" value="Unassembled WGS sequence"/>
</dbReference>
<dbReference type="InterPro" id="IPR050681">
    <property type="entry name" value="CDF/SLC30A"/>
</dbReference>
<evidence type="ECO:0000256" key="6">
    <source>
        <dbReference type="ARBA" id="ARBA00022989"/>
    </source>
</evidence>
<gene>
    <name evidence="13" type="ORF">SAMN04489711_102405</name>
</gene>
<feature type="transmembrane region" description="Helical" evidence="10">
    <location>
        <begin position="49"/>
        <end position="66"/>
    </location>
</feature>
<feature type="transmembrane region" description="Helical" evidence="10">
    <location>
        <begin position="78"/>
        <end position="102"/>
    </location>
</feature>
<keyword evidence="3" id="KW-0813">Transport</keyword>
<dbReference type="InterPro" id="IPR058533">
    <property type="entry name" value="Cation_efflux_TM"/>
</dbReference>
<dbReference type="STRING" id="1177982.SAMN04489711_102405"/>
<keyword evidence="6 10" id="KW-1133">Transmembrane helix</keyword>